<dbReference type="Proteomes" id="UP000688137">
    <property type="component" value="Unassembled WGS sequence"/>
</dbReference>
<evidence type="ECO:0000313" key="3">
    <source>
        <dbReference type="Proteomes" id="UP000688137"/>
    </source>
</evidence>
<feature type="signal peptide" evidence="1">
    <location>
        <begin position="1"/>
        <end position="21"/>
    </location>
</feature>
<keyword evidence="3" id="KW-1185">Reference proteome</keyword>
<evidence type="ECO:0000256" key="1">
    <source>
        <dbReference type="SAM" id="SignalP"/>
    </source>
</evidence>
<evidence type="ECO:0000313" key="2">
    <source>
        <dbReference type="EMBL" id="CAD8094218.1"/>
    </source>
</evidence>
<proteinExistence type="predicted"/>
<sequence>MQQIFRLILFVVFNYPSLVVGCVTDNQIAFMTARLIRIHRAFAKFNKKTTII</sequence>
<dbReference type="PROSITE" id="PS51257">
    <property type="entry name" value="PROKAR_LIPOPROTEIN"/>
    <property type="match status" value="1"/>
</dbReference>
<comment type="caution">
    <text evidence="2">The sequence shown here is derived from an EMBL/GenBank/DDBJ whole genome shotgun (WGS) entry which is preliminary data.</text>
</comment>
<organism evidence="2 3">
    <name type="scientific">Paramecium primaurelia</name>
    <dbReference type="NCBI Taxonomy" id="5886"/>
    <lineage>
        <taxon>Eukaryota</taxon>
        <taxon>Sar</taxon>
        <taxon>Alveolata</taxon>
        <taxon>Ciliophora</taxon>
        <taxon>Intramacronucleata</taxon>
        <taxon>Oligohymenophorea</taxon>
        <taxon>Peniculida</taxon>
        <taxon>Parameciidae</taxon>
        <taxon>Paramecium</taxon>
    </lineage>
</organism>
<keyword evidence="1" id="KW-0732">Signal</keyword>
<feature type="chain" id="PRO_5035720096" evidence="1">
    <location>
        <begin position="22"/>
        <end position="52"/>
    </location>
</feature>
<name>A0A8S1NP14_PARPR</name>
<dbReference type="AlphaFoldDB" id="A0A8S1NP14"/>
<protein>
    <submittedName>
        <fullName evidence="2">Uncharacterized protein</fullName>
    </submittedName>
</protein>
<reference evidence="2" key="1">
    <citation type="submission" date="2021-01" db="EMBL/GenBank/DDBJ databases">
        <authorList>
            <consortium name="Genoscope - CEA"/>
            <person name="William W."/>
        </authorList>
    </citation>
    <scope>NUCLEOTIDE SEQUENCE</scope>
</reference>
<accession>A0A8S1NP14</accession>
<gene>
    <name evidence="2" type="ORF">PPRIM_AZ9-3.1.T0950059</name>
</gene>
<dbReference type="EMBL" id="CAJJDM010000098">
    <property type="protein sequence ID" value="CAD8094218.1"/>
    <property type="molecule type" value="Genomic_DNA"/>
</dbReference>